<dbReference type="Proteomes" id="UP001239994">
    <property type="component" value="Unassembled WGS sequence"/>
</dbReference>
<feature type="domain" description="Acyl-coenzyme A oxidase N-terminal" evidence="23">
    <location>
        <begin position="15"/>
        <end position="132"/>
    </location>
</feature>
<comment type="similarity">
    <text evidence="5">Belongs to the acyl-CoA oxidase family.</text>
</comment>
<dbReference type="InterPro" id="IPR002655">
    <property type="entry name" value="Acyl-CoA_oxidase_C"/>
</dbReference>
<keyword evidence="12" id="KW-0276">Fatty acid metabolism</keyword>
<evidence type="ECO:0000256" key="4">
    <source>
        <dbReference type="ARBA" id="ARBA00004477"/>
    </source>
</evidence>
<feature type="transmembrane region" description="Helical" evidence="18">
    <location>
        <begin position="2021"/>
        <end position="2043"/>
    </location>
</feature>
<dbReference type="SUPFAM" id="SSF56645">
    <property type="entry name" value="Acyl-CoA dehydrogenase NM domain-like"/>
    <property type="match status" value="1"/>
</dbReference>
<dbReference type="Gene3D" id="2.40.110.10">
    <property type="entry name" value="Butyryl-CoA Dehydrogenase, subunit A, domain 2"/>
    <property type="match status" value="1"/>
</dbReference>
<keyword evidence="8" id="KW-0285">Flavoprotein</keyword>
<evidence type="ECO:0000313" key="25">
    <source>
        <dbReference type="EMBL" id="KAK1798908.1"/>
    </source>
</evidence>
<dbReference type="GO" id="GO:0005789">
    <property type="term" value="C:endoplasmic reticulum membrane"/>
    <property type="evidence" value="ECO:0007669"/>
    <property type="project" value="UniProtKB-SubCell"/>
</dbReference>
<dbReference type="GO" id="GO:0071949">
    <property type="term" value="F:FAD binding"/>
    <property type="evidence" value="ECO:0007669"/>
    <property type="project" value="InterPro"/>
</dbReference>
<dbReference type="GO" id="GO:0005504">
    <property type="term" value="F:fatty acid binding"/>
    <property type="evidence" value="ECO:0007669"/>
    <property type="project" value="InterPro"/>
</dbReference>
<dbReference type="FunFam" id="1.10.540.10:FF:000006">
    <property type="entry name" value="Acyl-coenzyme A oxidase"/>
    <property type="match status" value="1"/>
</dbReference>
<keyword evidence="14" id="KW-0560">Oxidoreductase</keyword>
<evidence type="ECO:0000259" key="21">
    <source>
        <dbReference type="Pfam" id="PF01756"/>
    </source>
</evidence>
<evidence type="ECO:0000256" key="17">
    <source>
        <dbReference type="ARBA" id="ARBA00023140"/>
    </source>
</evidence>
<evidence type="ECO:0000256" key="1">
    <source>
        <dbReference type="ARBA" id="ARBA00001974"/>
    </source>
</evidence>
<feature type="transmembrane region" description="Helical" evidence="18">
    <location>
        <begin position="1875"/>
        <end position="1896"/>
    </location>
</feature>
<feature type="domain" description="Acyl-CoA oxidase C-alpha1" evidence="24">
    <location>
        <begin position="275"/>
        <end position="436"/>
    </location>
</feature>
<evidence type="ECO:0000256" key="10">
    <source>
        <dbReference type="ARBA" id="ARBA00022824"/>
    </source>
</evidence>
<sequence length="2074" mass="229965">MNPDICTERGNATFNPEVLTNILDGGAEKTRRRREIEALVISDPDFQHEDLNFLSRTERYDAALKKSALMFLKLRNYGISNPEEIYCYKRIVKKGFEETIGLHYNMFLPTLHNQGSPEQQAKWLPLTHTLQVVGTYAQTELGHGTHIRRLETTATYDPSTQEFVLNSPTVTSIKWWPGGLGKTSNHAIVLAQLYTQGQCHGLHGFIVPIRCMKTHQPLPGVVVGDIGPKFGFDEVDNGYLKLENVRIPRENMLMKYAKVEPDGTYLKPPSDKLTYGTMVFIRAMIVGESARALSKACTIAIRYSAVRHQSELQPGEAEPQILDYQAQQYKLFPLLATAYAFTFVGQYMSQMYNRITGDINQGDFSELPELHALAAGLKAFTTWTANAGIEVCRMACGGHGYSRCSSLPDIYVTFTATCTYEGENTVMMLQMARYLVKSYRQAKEGQQLTGIVSYLNEPQQRVQTRPASSRPAVVDINDLASLVEAYKLRAARLVEVAAKSLQGELQRSKHREDPWNNSSIELIRASEAHCHYVVVKLFAAKLTEISDTAVHSALSSLALLYALHGVANNSGDFLQADLLSVPQLSQVTQRMKALLAEIRLNAVALVDAFDYHDEMLNSVLGRYDGNVYESMFEWAKRSPLNRTEVHESYNKYLKPLQSKLRVVYLAVSFPGLRTSPGTMVTSGQIVSGDPDRSFRSACSITAHRRVLLVTRLVPPVLPVDDVTTETAVGNRDLREASAAELGALGGVVSPRISGSSSPAVSTRCCVDAEHRSCQQESGRSSTRSPRLGAEDAYQADLGSVRSGSCSAHPSPWPASMSGLLNWVRFQQMTTPTLEGLPLIGSVLAGEMELWEGGNSNPLGGFHGFGSGLVVSELYVSLPHPFCAFHSFHLRGEQHAPSPTEVAAMASQDGRDRDSGGQSDSRLKNKKPPSLVIAIPPSEAEDGTPTPTKQHSPQVKCQILLAAASDASLVGAQTLLLRAFTRECSDHCFRTVGDTDVAEGEANERRAVYGRQSSLSQSIRRGTAQWFGVAEDGETQQQVWQRKSLRHCSQRYGRLKAQYRDSHEHSSTEQALESPAPHRMPRIVDPLARGRQFRYDDSERPRTPHTAHPPPPTAHTPLTPGAASLCSFSSQRSTYGRLLRRKRESVARMSIRAASNLLRGRPGLQAGRGCPRRSFTRPSWVEEDTADMNDTADSVFFSKASGSVHTRWCVDAHEELYSMADDVFESPPLSASLAPDGPLEDVGRYLNMVPVPAEKAAPRRGGRIASRVKRFAFPKHKRQYGMGVVGKWLNRHYRRSLSSQVQKQLDQFHSHRWSTTHATPTAQVMPIMQATPTTHATPTAQVMPIMQATPTTHATAQVMPIIQATPTMHATPTAQVMPIMQATPTTHATAQVMPIIQATPTMHATPTAQVMPIIQATPTTHATPTAQVMPIIQATPTAQVMPIIQATPTTHATPTAQVMPIIQATPTTQATQRRVNWPLRRRILPCAAALALKHELPYFTYWITFVHIVITLLACCTYGFAPVGFAQHSVTQLVSVSREARTAGLPGSGLPVHASSIGLQNRRGGARGGRRDTEMWRSFGPMLKDSTGLPGKPAGAARVFRTAGAPLPETLGFRSAILAFAPGPFQTLPSRCCFVFLSFCFSSSLVSFVGSFLPHHFFLQVLKNKGIYESVKYVQQQNFWIGPGTEDLIHLGAKFAPCIRRDAQIAELMRKAKELERESGCCVQNDNSGCVQTLRDGCSETLATFIKWNNENVDITRSSGAVCHQDPRTCEEPASAEPHIWSDDITEWPICTEQRAWNHTGYRHMDCTIRGRPCCIATKGSQGRIRCEIATREYCDFMHGYFHEEATLCSQVHCLDDVCGLLPFLNPDIPDQFYRLWLSLFLHAGLLHCLVSVVFQMTILRDLEKLAGWLRISIIYIFSGITGNLASALFLPYRAEVGPAGSQFGLLACLFVELFQGWQMLEKPWKAFLKLLAIVLFLFLCGLLPWIDNVAHIFGFLSGLLLSFAFLPYVTFGTFDAYRKRVLILLSLLAYVGLFSSLIVWFYIYPINWYWLEHLTCLPFTSKFCERYDIDHVVN</sequence>
<dbReference type="InterPro" id="IPR034171">
    <property type="entry name" value="ACO"/>
</dbReference>
<dbReference type="InterPro" id="IPR029320">
    <property type="entry name" value="Acyl-CoA_ox_N"/>
</dbReference>
<comment type="similarity">
    <text evidence="6 18">Belongs to the peptidase S54 family.</text>
</comment>
<dbReference type="FunFam" id="2.40.110.10:FF:000003">
    <property type="entry name" value="Acyl-coenzyme A oxidase"/>
    <property type="match status" value="1"/>
</dbReference>
<dbReference type="PANTHER" id="PTHR45965">
    <property type="entry name" value="INACTIVE RHOMBOID PROTEIN"/>
    <property type="match status" value="1"/>
</dbReference>
<dbReference type="Pfam" id="PF22924">
    <property type="entry name" value="ACOX_C_alpha1"/>
    <property type="match status" value="1"/>
</dbReference>
<evidence type="ECO:0000259" key="23">
    <source>
        <dbReference type="Pfam" id="PF14749"/>
    </source>
</evidence>
<keyword evidence="10 18" id="KW-0256">Endoplasmic reticulum</keyword>
<comment type="function">
    <text evidence="2 18">Regulates ADAM17 protease, a sheddase of the epidermal growth factor (EGF) receptor ligands and TNF, thereby plays a role in sleep, cell survival, proliferation, migration and inflammation. Does not exhibit any protease activity on its own.</text>
</comment>
<dbReference type="SUPFAM" id="SSF144091">
    <property type="entry name" value="Rhomboid-like"/>
    <property type="match status" value="1"/>
</dbReference>
<dbReference type="Gene3D" id="1.10.540.10">
    <property type="entry name" value="Acyl-CoA dehydrogenase/oxidase, N-terminal domain"/>
    <property type="match status" value="1"/>
</dbReference>
<comment type="caution">
    <text evidence="25">The sequence shown here is derived from an EMBL/GenBank/DDBJ whole genome shotgun (WGS) entry which is preliminary data.</text>
</comment>
<evidence type="ECO:0000259" key="22">
    <source>
        <dbReference type="Pfam" id="PF12595"/>
    </source>
</evidence>
<dbReference type="Pfam" id="PF12595">
    <property type="entry name" value="iRhom1-2_N"/>
    <property type="match status" value="1"/>
</dbReference>
<dbReference type="GO" id="GO:0042058">
    <property type="term" value="P:regulation of epidermal growth factor receptor signaling pathway"/>
    <property type="evidence" value="ECO:0007669"/>
    <property type="project" value="UniProtKB-UniRule"/>
</dbReference>
<dbReference type="GO" id="GO:0004252">
    <property type="term" value="F:serine-type endopeptidase activity"/>
    <property type="evidence" value="ECO:0007669"/>
    <property type="project" value="InterPro"/>
</dbReference>
<reference evidence="25" key="1">
    <citation type="submission" date="2023-03" db="EMBL/GenBank/DDBJ databases">
        <title>Electrophorus voltai genome.</title>
        <authorList>
            <person name="Bian C."/>
        </authorList>
    </citation>
    <scope>NUCLEOTIDE SEQUENCE</scope>
    <source>
        <strain evidence="25">CB-2022</strain>
        <tissue evidence="25">Muscle</tissue>
    </source>
</reference>
<dbReference type="GO" id="GO:0033540">
    <property type="term" value="P:fatty acid beta-oxidation using acyl-CoA oxidase"/>
    <property type="evidence" value="ECO:0007669"/>
    <property type="project" value="InterPro"/>
</dbReference>
<dbReference type="InterPro" id="IPR009100">
    <property type="entry name" value="AcylCoA_DH/oxidase_NM_dom_sf"/>
</dbReference>
<feature type="region of interest" description="Disordered" evidence="19">
    <location>
        <begin position="1056"/>
        <end position="1124"/>
    </location>
</feature>
<accession>A0AAD8ZIW3</accession>
<keyword evidence="16 18" id="KW-0472">Membrane</keyword>
<feature type="compositionally biased region" description="Basic and acidic residues" evidence="19">
    <location>
        <begin position="1092"/>
        <end position="1101"/>
    </location>
</feature>
<keyword evidence="11" id="KW-0274">FAD</keyword>
<evidence type="ECO:0000256" key="9">
    <source>
        <dbReference type="ARBA" id="ARBA00022692"/>
    </source>
</evidence>
<dbReference type="SUPFAM" id="SSF47203">
    <property type="entry name" value="Acyl-CoA dehydrogenase C-terminal domain-like"/>
    <property type="match status" value="2"/>
</dbReference>
<keyword evidence="17" id="KW-0576">Peroxisome</keyword>
<feature type="domain" description="Acyl-CoA oxidase C-terminal" evidence="21">
    <location>
        <begin position="478"/>
        <end position="656"/>
    </location>
</feature>
<feature type="domain" description="Peptidase S54 rhomboid" evidence="20">
    <location>
        <begin position="1870"/>
        <end position="2006"/>
    </location>
</feature>
<comment type="caution">
    <text evidence="18">Lacks conserved residue(s) required for the propagation of feature annotation.</text>
</comment>
<evidence type="ECO:0000256" key="18">
    <source>
        <dbReference type="RuleBase" id="RU369051"/>
    </source>
</evidence>
<evidence type="ECO:0000256" key="14">
    <source>
        <dbReference type="ARBA" id="ARBA00023002"/>
    </source>
</evidence>
<comment type="subcellular location">
    <subcellularLocation>
        <location evidence="4 18">Endoplasmic reticulum membrane</location>
        <topology evidence="4 18">Multi-pass membrane protein</topology>
    </subcellularLocation>
    <subcellularLocation>
        <location evidence="3">Peroxisome</location>
    </subcellularLocation>
</comment>
<evidence type="ECO:0000256" key="2">
    <source>
        <dbReference type="ARBA" id="ARBA00002661"/>
    </source>
</evidence>
<proteinExistence type="inferred from homology"/>
<dbReference type="PANTHER" id="PTHR45965:SF2">
    <property type="entry name" value="INACTIVE RHOMBOID PROTEIN 2"/>
    <property type="match status" value="1"/>
</dbReference>
<feature type="compositionally biased region" description="Basic and acidic residues" evidence="19">
    <location>
        <begin position="1057"/>
        <end position="1066"/>
    </location>
</feature>
<feature type="domain" description="Inactive rhomboid protein 1/2 N-terminal" evidence="22">
    <location>
        <begin position="1028"/>
        <end position="1227"/>
    </location>
</feature>
<dbReference type="InterPro" id="IPR051512">
    <property type="entry name" value="Inactive_Rhomboid"/>
</dbReference>
<dbReference type="GO" id="GO:0050709">
    <property type="term" value="P:negative regulation of protein secretion"/>
    <property type="evidence" value="ECO:0007669"/>
    <property type="project" value="UniProtKB-UniRule"/>
</dbReference>
<keyword evidence="15" id="KW-0443">Lipid metabolism</keyword>
<dbReference type="InterPro" id="IPR035952">
    <property type="entry name" value="Rhomboid-like_sf"/>
</dbReference>
<dbReference type="EMBL" id="JAROKS010000012">
    <property type="protein sequence ID" value="KAK1798908.1"/>
    <property type="molecule type" value="Genomic_DNA"/>
</dbReference>
<evidence type="ECO:0000256" key="19">
    <source>
        <dbReference type="SAM" id="MobiDB-lite"/>
    </source>
</evidence>
<evidence type="ECO:0000259" key="24">
    <source>
        <dbReference type="Pfam" id="PF22924"/>
    </source>
</evidence>
<evidence type="ECO:0000313" key="26">
    <source>
        <dbReference type="Proteomes" id="UP001239994"/>
    </source>
</evidence>
<feature type="region of interest" description="Disordered" evidence="19">
    <location>
        <begin position="895"/>
        <end position="951"/>
    </location>
</feature>
<feature type="transmembrane region" description="Helical" evidence="18">
    <location>
        <begin position="1966"/>
        <end position="1986"/>
    </location>
</feature>
<gene>
    <name evidence="25" type="ORF">P4O66_007175</name>
</gene>
<evidence type="ECO:0000256" key="16">
    <source>
        <dbReference type="ARBA" id="ARBA00023136"/>
    </source>
</evidence>
<evidence type="ECO:0000256" key="11">
    <source>
        <dbReference type="ARBA" id="ARBA00022827"/>
    </source>
</evidence>
<feature type="transmembrane region" description="Helical" evidence="18">
    <location>
        <begin position="1908"/>
        <end position="1930"/>
    </location>
</feature>
<dbReference type="Gene3D" id="1.20.140.10">
    <property type="entry name" value="Butyryl-CoA Dehydrogenase, subunit A, domain 3"/>
    <property type="match status" value="2"/>
</dbReference>
<evidence type="ECO:0000256" key="15">
    <source>
        <dbReference type="ARBA" id="ARBA00023098"/>
    </source>
</evidence>
<dbReference type="CDD" id="cd01150">
    <property type="entry name" value="AXO"/>
    <property type="match status" value="1"/>
</dbReference>
<dbReference type="FunFam" id="1.20.140.10:FF:000007">
    <property type="entry name" value="Acyl-coenzyme A oxidase"/>
    <property type="match status" value="1"/>
</dbReference>
<dbReference type="GO" id="GO:0003997">
    <property type="term" value="F:acyl-CoA oxidase activity"/>
    <property type="evidence" value="ECO:0007669"/>
    <property type="project" value="InterPro"/>
</dbReference>
<dbReference type="InterPro" id="IPR055060">
    <property type="entry name" value="ACOX_C_alpha1"/>
</dbReference>
<dbReference type="FunFam" id="1.20.1540.10:FF:000001">
    <property type="entry name" value="Putative inactive rhomboid protein 1"/>
    <property type="match status" value="1"/>
</dbReference>
<name>A0AAD8ZIW3_9TELE</name>
<evidence type="ECO:0000256" key="5">
    <source>
        <dbReference type="ARBA" id="ARBA00006288"/>
    </source>
</evidence>
<keyword evidence="7" id="KW-0597">Phosphoprotein</keyword>
<dbReference type="InterPro" id="IPR046373">
    <property type="entry name" value="Acyl-CoA_Oxase/DH_mid-dom_sf"/>
</dbReference>
<dbReference type="InterPro" id="IPR037069">
    <property type="entry name" value="AcylCoA_DH/ox_N_sf"/>
</dbReference>
<dbReference type="FunFam" id="1.20.140.10:FF:000005">
    <property type="entry name" value="Acyl-coenzyme A oxidase"/>
    <property type="match status" value="1"/>
</dbReference>
<dbReference type="Pfam" id="PF01756">
    <property type="entry name" value="ACOX"/>
    <property type="match status" value="1"/>
</dbReference>
<keyword evidence="26" id="KW-1185">Reference proteome</keyword>
<evidence type="ECO:0000256" key="3">
    <source>
        <dbReference type="ARBA" id="ARBA00004275"/>
    </source>
</evidence>
<evidence type="ECO:0000256" key="8">
    <source>
        <dbReference type="ARBA" id="ARBA00022630"/>
    </source>
</evidence>
<feature type="region of interest" description="Disordered" evidence="19">
    <location>
        <begin position="1543"/>
        <end position="1570"/>
    </location>
</feature>
<evidence type="ECO:0000256" key="12">
    <source>
        <dbReference type="ARBA" id="ARBA00022832"/>
    </source>
</evidence>
<keyword evidence="13 18" id="KW-1133">Transmembrane helix</keyword>
<dbReference type="InterPro" id="IPR022764">
    <property type="entry name" value="Peptidase_S54_rhomboid_dom"/>
</dbReference>
<dbReference type="GO" id="GO:0005777">
    <property type="term" value="C:peroxisome"/>
    <property type="evidence" value="ECO:0007669"/>
    <property type="project" value="UniProtKB-SubCell"/>
</dbReference>
<dbReference type="InterPro" id="IPR036250">
    <property type="entry name" value="AcylCo_DH-like_C"/>
</dbReference>
<evidence type="ECO:0000256" key="7">
    <source>
        <dbReference type="ARBA" id="ARBA00022553"/>
    </source>
</evidence>
<feature type="transmembrane region" description="Helical" evidence="18">
    <location>
        <begin position="1498"/>
        <end position="1520"/>
    </location>
</feature>
<dbReference type="InterPro" id="IPR022241">
    <property type="entry name" value="iRhom1_2_N"/>
</dbReference>
<feature type="transmembrane region" description="Helical" evidence="18">
    <location>
        <begin position="1631"/>
        <end position="1652"/>
    </location>
</feature>
<dbReference type="Pfam" id="PF14749">
    <property type="entry name" value="Acyl-CoA_ox_N"/>
    <property type="match status" value="1"/>
</dbReference>
<protein>
    <recommendedName>
        <fullName evidence="18">Inactive rhomboid protein</fullName>
        <shortName evidence="18">iRhom</shortName>
    </recommendedName>
    <alternativeName>
        <fullName evidence="18">Rhomboid family member</fullName>
    </alternativeName>
    <alternativeName>
        <fullName evidence="18">Rhomboid veinlet-like protein</fullName>
    </alternativeName>
</protein>
<feature type="transmembrane region" description="Helical" evidence="18">
    <location>
        <begin position="1936"/>
        <end position="1954"/>
    </location>
</feature>
<feature type="transmembrane region" description="Helical" evidence="18">
    <location>
        <begin position="1992"/>
        <end position="2009"/>
    </location>
</feature>
<dbReference type="Gene3D" id="1.20.1540.10">
    <property type="entry name" value="Rhomboid-like"/>
    <property type="match status" value="1"/>
</dbReference>
<evidence type="ECO:0000256" key="6">
    <source>
        <dbReference type="ARBA" id="ARBA00009045"/>
    </source>
</evidence>
<evidence type="ECO:0000256" key="13">
    <source>
        <dbReference type="ARBA" id="ARBA00022989"/>
    </source>
</evidence>
<evidence type="ECO:0000259" key="20">
    <source>
        <dbReference type="Pfam" id="PF01694"/>
    </source>
</evidence>
<comment type="cofactor">
    <cofactor evidence="1">
        <name>FAD</name>
        <dbReference type="ChEBI" id="CHEBI:57692"/>
    </cofactor>
</comment>
<keyword evidence="9 18" id="KW-0812">Transmembrane</keyword>
<organism evidence="25 26">
    <name type="scientific">Electrophorus voltai</name>
    <dbReference type="NCBI Taxonomy" id="2609070"/>
    <lineage>
        <taxon>Eukaryota</taxon>
        <taxon>Metazoa</taxon>
        <taxon>Chordata</taxon>
        <taxon>Craniata</taxon>
        <taxon>Vertebrata</taxon>
        <taxon>Euteleostomi</taxon>
        <taxon>Actinopterygii</taxon>
        <taxon>Neopterygii</taxon>
        <taxon>Teleostei</taxon>
        <taxon>Ostariophysi</taxon>
        <taxon>Gymnotiformes</taxon>
        <taxon>Gymnotoidei</taxon>
        <taxon>Gymnotidae</taxon>
        <taxon>Electrophorus</taxon>
    </lineage>
</organism>
<dbReference type="Pfam" id="PF01694">
    <property type="entry name" value="Rhomboid"/>
    <property type="match status" value="1"/>
</dbReference>